<keyword evidence="1" id="KW-1133">Transmembrane helix</keyword>
<evidence type="ECO:0000256" key="1">
    <source>
        <dbReference type="SAM" id="Phobius"/>
    </source>
</evidence>
<dbReference type="EMBL" id="ADXJ01000008">
    <property type="protein sequence ID" value="EFS01765.1"/>
    <property type="molecule type" value="Genomic_DNA"/>
</dbReference>
<feature type="transmembrane region" description="Helical" evidence="1">
    <location>
        <begin position="12"/>
        <end position="34"/>
    </location>
</feature>
<sequence>GLLFTWDMIPIFFSRLYVEIFTSFLSSSLLYSFFANSTLS</sequence>
<dbReference type="Proteomes" id="UP000004302">
    <property type="component" value="Chromosome"/>
</dbReference>
<organism evidence="2">
    <name type="scientific">Listeria seeligeri FSL N1-067</name>
    <dbReference type="NCBI Taxonomy" id="702453"/>
    <lineage>
        <taxon>Bacteria</taxon>
        <taxon>Bacillati</taxon>
        <taxon>Bacillota</taxon>
        <taxon>Bacilli</taxon>
        <taxon>Bacillales</taxon>
        <taxon>Listeriaceae</taxon>
        <taxon>Listeria</taxon>
    </lineage>
</organism>
<name>E3ZKT2_LISSE</name>
<comment type="caution">
    <text evidence="2">The sequence shown here is derived from an EMBL/GenBank/DDBJ whole genome shotgun (WGS) entry which is preliminary data.</text>
</comment>
<dbReference type="HOGENOM" id="CLU_3281430_0_0_9"/>
<proteinExistence type="predicted"/>
<protein>
    <submittedName>
        <fullName evidence="2">Uncharacterized protein</fullName>
    </submittedName>
</protein>
<evidence type="ECO:0000313" key="2">
    <source>
        <dbReference type="EMBL" id="EFS01765.1"/>
    </source>
</evidence>
<keyword evidence="1" id="KW-0472">Membrane</keyword>
<reference evidence="2" key="1">
    <citation type="journal article" date="2010" name="Microbiol. Resour. Announc.">
        <title>Comparative genomics of the bacterial genus Listeria: Genome evolution is characterized by limited gene acquisition and limited gene loss.</title>
        <authorList>
            <person name="den Bakker H.C."/>
            <person name="Cummings C.A."/>
            <person name="Ferreira V."/>
            <person name="Vatta P."/>
            <person name="Orsi R.H."/>
            <person name="Degoricija L."/>
            <person name="Barker M."/>
            <person name="Petrauskene O."/>
            <person name="Furtado M.R."/>
            <person name="Wiedmann M."/>
        </authorList>
    </citation>
    <scope>NUCLEOTIDE SEQUENCE [LARGE SCALE GENOMIC DNA]</scope>
    <source>
        <strain evidence="2">FSL N1-067</strain>
    </source>
</reference>
<gene>
    <name evidence="2" type="ORF">NT03LS_0014a</name>
</gene>
<keyword evidence="1" id="KW-0812">Transmembrane</keyword>
<feature type="non-terminal residue" evidence="2">
    <location>
        <position position="1"/>
    </location>
</feature>
<accession>E3ZKT2</accession>
<dbReference type="AlphaFoldDB" id="E3ZKT2"/>